<organism evidence="1 2">
    <name type="scientific">Macrosiphum euphorbiae</name>
    <name type="common">potato aphid</name>
    <dbReference type="NCBI Taxonomy" id="13131"/>
    <lineage>
        <taxon>Eukaryota</taxon>
        <taxon>Metazoa</taxon>
        <taxon>Ecdysozoa</taxon>
        <taxon>Arthropoda</taxon>
        <taxon>Hexapoda</taxon>
        <taxon>Insecta</taxon>
        <taxon>Pterygota</taxon>
        <taxon>Neoptera</taxon>
        <taxon>Paraneoptera</taxon>
        <taxon>Hemiptera</taxon>
        <taxon>Sternorrhyncha</taxon>
        <taxon>Aphidomorpha</taxon>
        <taxon>Aphidoidea</taxon>
        <taxon>Aphididae</taxon>
        <taxon>Macrosiphini</taxon>
        <taxon>Macrosiphum</taxon>
    </lineage>
</organism>
<sequence length="168" mass="20011">MLMWDHLERISTPLFSKIHRFGLYWTMNHYVFPNHLNNRIRMKLFYMYLLVMKPCSIKKRTTTLSRKKFIGKKNVLSTVCLVHEVECDLRILSDKWRIFHRPLNVTKDLAVDIKKACCVLHNYVLEKNGYVFQDTLTIDGFNEIERPSNINRGTRFVSDIRNTFADIP</sequence>
<proteinExistence type="predicted"/>
<reference evidence="1 2" key="1">
    <citation type="submission" date="2023-01" db="EMBL/GenBank/DDBJ databases">
        <authorList>
            <person name="Whitehead M."/>
        </authorList>
    </citation>
    <scope>NUCLEOTIDE SEQUENCE [LARGE SCALE GENOMIC DNA]</scope>
</reference>
<accession>A0AAV0WR21</accession>
<comment type="caution">
    <text evidence="1">The sequence shown here is derived from an EMBL/GenBank/DDBJ whole genome shotgun (WGS) entry which is preliminary data.</text>
</comment>
<protein>
    <recommendedName>
        <fullName evidence="3">DDE Tnp4 domain-containing protein</fullName>
    </recommendedName>
</protein>
<name>A0AAV0WR21_9HEMI</name>
<keyword evidence="2" id="KW-1185">Reference proteome</keyword>
<evidence type="ECO:0000313" key="2">
    <source>
        <dbReference type="Proteomes" id="UP001160148"/>
    </source>
</evidence>
<dbReference type="AlphaFoldDB" id="A0AAV0WR21"/>
<evidence type="ECO:0008006" key="3">
    <source>
        <dbReference type="Google" id="ProtNLM"/>
    </source>
</evidence>
<evidence type="ECO:0000313" key="1">
    <source>
        <dbReference type="EMBL" id="CAI6358278.1"/>
    </source>
</evidence>
<gene>
    <name evidence="1" type="ORF">MEUPH1_LOCUS13811</name>
</gene>
<dbReference type="Proteomes" id="UP001160148">
    <property type="component" value="Unassembled WGS sequence"/>
</dbReference>
<dbReference type="EMBL" id="CARXXK010000002">
    <property type="protein sequence ID" value="CAI6358278.1"/>
    <property type="molecule type" value="Genomic_DNA"/>
</dbReference>